<evidence type="ECO:0000256" key="6">
    <source>
        <dbReference type="ARBA" id="ARBA00035136"/>
    </source>
</evidence>
<dbReference type="NCBIfam" id="TIGR00029">
    <property type="entry name" value="S20"/>
    <property type="match status" value="1"/>
</dbReference>
<dbReference type="GO" id="GO:0006412">
    <property type="term" value="P:translation"/>
    <property type="evidence" value="ECO:0007669"/>
    <property type="project" value="UniProtKB-UniRule"/>
</dbReference>
<evidence type="ECO:0000313" key="10">
    <source>
        <dbReference type="Proteomes" id="UP000319829"/>
    </source>
</evidence>
<dbReference type="PANTHER" id="PTHR33398:SF1">
    <property type="entry name" value="SMALL RIBOSOMAL SUBUNIT PROTEIN BS20C"/>
    <property type="match status" value="1"/>
</dbReference>
<dbReference type="Pfam" id="PF01649">
    <property type="entry name" value="Ribosomal_S20p"/>
    <property type="match status" value="1"/>
</dbReference>
<comment type="function">
    <text evidence="7">Binds directly to 16S ribosomal RNA.</text>
</comment>
<organism evidence="9 10">
    <name type="scientific">Eiseniibacteriota bacterium</name>
    <dbReference type="NCBI Taxonomy" id="2212470"/>
    <lineage>
        <taxon>Bacteria</taxon>
        <taxon>Candidatus Eiseniibacteriota</taxon>
    </lineage>
</organism>
<sequence>MPRHKSAEKRVHTNLRDQKRNLAVKSELKTLLKKARQEPANEPLMRSVVAKLDRAVRKGVLHKAVANRRKSRLARMVNRTAKAS</sequence>
<keyword evidence="4 7" id="KW-0689">Ribosomal protein</keyword>
<dbReference type="SUPFAM" id="SSF46992">
    <property type="entry name" value="Ribosomal protein S20"/>
    <property type="match status" value="1"/>
</dbReference>
<feature type="compositionally biased region" description="Basic and acidic residues" evidence="8">
    <location>
        <begin position="8"/>
        <end position="21"/>
    </location>
</feature>
<name>A0A538SPE5_UNCEI</name>
<reference evidence="9 10" key="1">
    <citation type="journal article" date="2019" name="Nat. Microbiol.">
        <title>Mediterranean grassland soil C-N compound turnover is dependent on rainfall and depth, and is mediated by genomically divergent microorganisms.</title>
        <authorList>
            <person name="Diamond S."/>
            <person name="Andeer P.F."/>
            <person name="Li Z."/>
            <person name="Crits-Christoph A."/>
            <person name="Burstein D."/>
            <person name="Anantharaman K."/>
            <person name="Lane K.R."/>
            <person name="Thomas B.C."/>
            <person name="Pan C."/>
            <person name="Northen T.R."/>
            <person name="Banfield J.F."/>
        </authorList>
    </citation>
    <scope>NUCLEOTIDE SEQUENCE [LARGE SCALE GENOMIC DNA]</scope>
    <source>
        <strain evidence="9">WS_4</strain>
    </source>
</reference>
<dbReference type="GO" id="GO:0070181">
    <property type="term" value="F:small ribosomal subunit rRNA binding"/>
    <property type="evidence" value="ECO:0007669"/>
    <property type="project" value="TreeGrafter"/>
</dbReference>
<keyword evidence="5 7" id="KW-0687">Ribonucleoprotein</keyword>
<keyword evidence="3 7" id="KW-0694">RNA-binding</keyword>
<evidence type="ECO:0000256" key="1">
    <source>
        <dbReference type="ARBA" id="ARBA00007634"/>
    </source>
</evidence>
<dbReference type="EMBL" id="VBOU01000089">
    <property type="protein sequence ID" value="TMQ53225.1"/>
    <property type="molecule type" value="Genomic_DNA"/>
</dbReference>
<dbReference type="PANTHER" id="PTHR33398">
    <property type="entry name" value="30S RIBOSOMAL PROTEIN S20"/>
    <property type="match status" value="1"/>
</dbReference>
<gene>
    <name evidence="7 9" type="primary">rpsT</name>
    <name evidence="9" type="ORF">E6K74_10370</name>
</gene>
<dbReference type="GO" id="GO:0003735">
    <property type="term" value="F:structural constituent of ribosome"/>
    <property type="evidence" value="ECO:0007669"/>
    <property type="project" value="InterPro"/>
</dbReference>
<evidence type="ECO:0000256" key="3">
    <source>
        <dbReference type="ARBA" id="ARBA00022884"/>
    </source>
</evidence>
<dbReference type="InterPro" id="IPR036510">
    <property type="entry name" value="Ribosomal_bS20_sf"/>
</dbReference>
<dbReference type="Proteomes" id="UP000319829">
    <property type="component" value="Unassembled WGS sequence"/>
</dbReference>
<evidence type="ECO:0000256" key="8">
    <source>
        <dbReference type="SAM" id="MobiDB-lite"/>
    </source>
</evidence>
<dbReference type="Gene3D" id="1.20.58.110">
    <property type="entry name" value="Ribosomal protein S20"/>
    <property type="match status" value="1"/>
</dbReference>
<dbReference type="GO" id="GO:0005829">
    <property type="term" value="C:cytosol"/>
    <property type="evidence" value="ECO:0007669"/>
    <property type="project" value="TreeGrafter"/>
</dbReference>
<evidence type="ECO:0000313" key="9">
    <source>
        <dbReference type="EMBL" id="TMQ53225.1"/>
    </source>
</evidence>
<accession>A0A538SPE5</accession>
<proteinExistence type="inferred from homology"/>
<comment type="similarity">
    <text evidence="1 7">Belongs to the bacterial ribosomal protein bS20 family.</text>
</comment>
<feature type="region of interest" description="Disordered" evidence="8">
    <location>
        <begin position="1"/>
        <end position="21"/>
    </location>
</feature>
<evidence type="ECO:0000256" key="5">
    <source>
        <dbReference type="ARBA" id="ARBA00023274"/>
    </source>
</evidence>
<evidence type="ECO:0000256" key="7">
    <source>
        <dbReference type="HAMAP-Rule" id="MF_00500"/>
    </source>
</evidence>
<evidence type="ECO:0000256" key="4">
    <source>
        <dbReference type="ARBA" id="ARBA00022980"/>
    </source>
</evidence>
<evidence type="ECO:0000256" key="2">
    <source>
        <dbReference type="ARBA" id="ARBA00022730"/>
    </source>
</evidence>
<keyword evidence="2 7" id="KW-0699">rRNA-binding</keyword>
<dbReference type="GO" id="GO:0015935">
    <property type="term" value="C:small ribosomal subunit"/>
    <property type="evidence" value="ECO:0007669"/>
    <property type="project" value="TreeGrafter"/>
</dbReference>
<protein>
    <recommendedName>
        <fullName evidence="6 7">Small ribosomal subunit protein bS20</fullName>
    </recommendedName>
</protein>
<dbReference type="InterPro" id="IPR002583">
    <property type="entry name" value="Ribosomal_bS20"/>
</dbReference>
<dbReference type="AlphaFoldDB" id="A0A538SPE5"/>
<dbReference type="HAMAP" id="MF_00500">
    <property type="entry name" value="Ribosomal_bS20"/>
    <property type="match status" value="1"/>
</dbReference>
<comment type="caution">
    <text evidence="9">The sequence shown here is derived from an EMBL/GenBank/DDBJ whole genome shotgun (WGS) entry which is preliminary data.</text>
</comment>